<dbReference type="GO" id="GO:0006310">
    <property type="term" value="P:DNA recombination"/>
    <property type="evidence" value="ECO:0007669"/>
    <property type="project" value="UniProtKB-KW"/>
</dbReference>
<dbReference type="InterPro" id="IPR013762">
    <property type="entry name" value="Integrase-like_cat_sf"/>
</dbReference>
<dbReference type="SUPFAM" id="SSF56349">
    <property type="entry name" value="DNA breaking-rejoining enzymes"/>
    <property type="match status" value="1"/>
</dbReference>
<dbReference type="CDD" id="cd01185">
    <property type="entry name" value="INTN1_C_like"/>
    <property type="match status" value="1"/>
</dbReference>
<sequence>MEAKNKEDKKDKRRSTFAILFYINRTKIRKDGMCQLLCNISIDAESQQVGTKVSVNPTLWDSSEGRAAGRSQNALQVNQAIDELTERIKNHHKEIKESLGFVTAELVKNALKGIAQKPLTLMKLFEEHNDEFKKRVGIDRKKEAHDVYVVSYNHLLAFIRKKYDADDVTLRSLNLRFYEDYDLFLRADRGLQQKTVHQHLYNLKKITKRAFNQGTLRRDPYMKLFPELPPLKSRHLKLEDLEKLMQCQLDRPNLRRARDLFVFSTFTGLCHADLTRLSDEHIEQASDGSFWIKIKRQKTGTGCDVRLLEIPLKIMEKYCPQRTGKRIFKVYDRSYMGKLLKEIAKICGTGHISFHKARHNFGTHITLSQGVPIETVSRMMGHKNISTTQIYAKVTDKKVDEDMKRLKSRTASKANKVTLYEDESLRAAIRYPGERKKNKNVQPSNNQ</sequence>
<evidence type="ECO:0000313" key="5">
    <source>
        <dbReference type="EMBL" id="MBB4046447.1"/>
    </source>
</evidence>
<dbReference type="Pfam" id="PF17293">
    <property type="entry name" value="Arm-DNA-bind_5"/>
    <property type="match status" value="1"/>
</dbReference>
<dbReference type="Gene3D" id="1.10.443.10">
    <property type="entry name" value="Intergrase catalytic core"/>
    <property type="match status" value="1"/>
</dbReference>
<evidence type="ECO:0000313" key="6">
    <source>
        <dbReference type="Proteomes" id="UP000560658"/>
    </source>
</evidence>
<dbReference type="PANTHER" id="PTHR30349">
    <property type="entry name" value="PHAGE INTEGRASE-RELATED"/>
    <property type="match status" value="1"/>
</dbReference>
<dbReference type="Pfam" id="PF00589">
    <property type="entry name" value="Phage_integrase"/>
    <property type="match status" value="1"/>
</dbReference>
<dbReference type="PANTHER" id="PTHR30349:SF64">
    <property type="entry name" value="PROPHAGE INTEGRASE INTD-RELATED"/>
    <property type="match status" value="1"/>
</dbReference>
<dbReference type="RefSeq" id="WP_183209673.1">
    <property type="nucleotide sequence ID" value="NZ_JACIER010000039.1"/>
</dbReference>
<dbReference type="InterPro" id="IPR002104">
    <property type="entry name" value="Integrase_catalytic"/>
</dbReference>
<dbReference type="PROSITE" id="PS51898">
    <property type="entry name" value="TYR_RECOMBINASE"/>
    <property type="match status" value="1"/>
</dbReference>
<dbReference type="EMBL" id="JACIER010000039">
    <property type="protein sequence ID" value="MBB4046447.1"/>
    <property type="molecule type" value="Genomic_DNA"/>
</dbReference>
<dbReference type="AlphaFoldDB" id="A0A840D1U6"/>
<dbReference type="InterPro" id="IPR050090">
    <property type="entry name" value="Tyrosine_recombinase_XerCD"/>
</dbReference>
<comment type="caution">
    <text evidence="5">The sequence shown here is derived from an EMBL/GenBank/DDBJ whole genome shotgun (WGS) entry which is preliminary data.</text>
</comment>
<comment type="similarity">
    <text evidence="1">Belongs to the 'phage' integrase family.</text>
</comment>
<dbReference type="InterPro" id="IPR035386">
    <property type="entry name" value="Arm-DNA-bind_5"/>
</dbReference>
<evidence type="ECO:0000256" key="1">
    <source>
        <dbReference type="ARBA" id="ARBA00008857"/>
    </source>
</evidence>
<evidence type="ECO:0000256" key="3">
    <source>
        <dbReference type="ARBA" id="ARBA00023172"/>
    </source>
</evidence>
<feature type="domain" description="Tyr recombinase" evidence="4">
    <location>
        <begin position="231"/>
        <end position="404"/>
    </location>
</feature>
<dbReference type="GO" id="GO:0003677">
    <property type="term" value="F:DNA binding"/>
    <property type="evidence" value="ECO:0007669"/>
    <property type="project" value="UniProtKB-KW"/>
</dbReference>
<dbReference type="Gene3D" id="1.10.150.130">
    <property type="match status" value="1"/>
</dbReference>
<keyword evidence="3" id="KW-0233">DNA recombination</keyword>
<name>A0A840D1U6_9BACE</name>
<evidence type="ECO:0000256" key="2">
    <source>
        <dbReference type="ARBA" id="ARBA00023125"/>
    </source>
</evidence>
<evidence type="ECO:0000259" key="4">
    <source>
        <dbReference type="PROSITE" id="PS51898"/>
    </source>
</evidence>
<dbReference type="InterPro" id="IPR010998">
    <property type="entry name" value="Integrase_recombinase_N"/>
</dbReference>
<keyword evidence="2" id="KW-0238">DNA-binding</keyword>
<dbReference type="InterPro" id="IPR011010">
    <property type="entry name" value="DNA_brk_join_enz"/>
</dbReference>
<reference evidence="5" key="1">
    <citation type="submission" date="2020-08" db="EMBL/GenBank/DDBJ databases">
        <title>Genomic Encyclopedia of Type Strains, Phase IV (KMG-IV): sequencing the most valuable type-strain genomes for metagenomic binning, comparative biology and taxonomic classification.</title>
        <authorList>
            <person name="Goeker M."/>
        </authorList>
    </citation>
    <scope>NUCLEOTIDE SEQUENCE [LARGE SCALE GENOMIC DNA]</scope>
    <source>
        <strain evidence="5">DSM 105720</strain>
    </source>
</reference>
<protein>
    <submittedName>
        <fullName evidence="5">Site-specific recombinase XerD</fullName>
    </submittedName>
</protein>
<dbReference type="Pfam" id="PF13102">
    <property type="entry name" value="Phage_int_SAM_5"/>
    <property type="match status" value="1"/>
</dbReference>
<proteinExistence type="inferred from homology"/>
<keyword evidence="6" id="KW-1185">Reference proteome</keyword>
<gene>
    <name evidence="5" type="ORF">GGR06_004284</name>
</gene>
<dbReference type="Proteomes" id="UP000560658">
    <property type="component" value="Unassembled WGS sequence"/>
</dbReference>
<dbReference type="InterPro" id="IPR025269">
    <property type="entry name" value="SAM-like_dom"/>
</dbReference>
<organism evidence="5 6">
    <name type="scientific">Bacteroides reticulotermitis</name>
    <dbReference type="NCBI Taxonomy" id="1133319"/>
    <lineage>
        <taxon>Bacteria</taxon>
        <taxon>Pseudomonadati</taxon>
        <taxon>Bacteroidota</taxon>
        <taxon>Bacteroidia</taxon>
        <taxon>Bacteroidales</taxon>
        <taxon>Bacteroidaceae</taxon>
        <taxon>Bacteroides</taxon>
    </lineage>
</organism>
<dbReference type="GO" id="GO:0015074">
    <property type="term" value="P:DNA integration"/>
    <property type="evidence" value="ECO:0007669"/>
    <property type="project" value="InterPro"/>
</dbReference>
<accession>A0A840D1U6</accession>